<keyword evidence="2 4" id="KW-0819">tRNA processing</keyword>
<dbReference type="InterPro" id="IPR001406">
    <property type="entry name" value="PsdUridine_synth_TruA"/>
</dbReference>
<dbReference type="SUPFAM" id="SSF55120">
    <property type="entry name" value="Pseudouridine synthase"/>
    <property type="match status" value="1"/>
</dbReference>
<evidence type="ECO:0000256" key="6">
    <source>
        <dbReference type="RuleBase" id="RU003792"/>
    </source>
</evidence>
<name>A0A1G9ZLN7_9FIRM</name>
<dbReference type="Gene3D" id="3.30.70.580">
    <property type="entry name" value="Pseudouridine synthase I, catalytic domain, N-terminal subdomain"/>
    <property type="match status" value="1"/>
</dbReference>
<keyword evidence="9" id="KW-1185">Reference proteome</keyword>
<dbReference type="Gene3D" id="3.30.70.660">
    <property type="entry name" value="Pseudouridine synthase I, catalytic domain, C-terminal subdomain"/>
    <property type="match status" value="1"/>
</dbReference>
<feature type="binding site" evidence="4 5">
    <location>
        <position position="112"/>
    </location>
    <ligand>
        <name>substrate</name>
    </ligand>
</feature>
<dbReference type="PIRSF" id="PIRSF001430">
    <property type="entry name" value="tRNA_psdUrid_synth"/>
    <property type="match status" value="1"/>
</dbReference>
<dbReference type="RefSeq" id="WP_074522172.1">
    <property type="nucleotide sequence ID" value="NZ_FNHZ01000008.1"/>
</dbReference>
<dbReference type="InterPro" id="IPR020094">
    <property type="entry name" value="TruA/RsuA/RluB/E/F_N"/>
</dbReference>
<evidence type="ECO:0000256" key="5">
    <source>
        <dbReference type="PIRSR" id="PIRSR001430-2"/>
    </source>
</evidence>
<dbReference type="GO" id="GO:0160147">
    <property type="term" value="F:tRNA pseudouridine(38-40) synthase activity"/>
    <property type="evidence" value="ECO:0007669"/>
    <property type="project" value="UniProtKB-EC"/>
</dbReference>
<evidence type="ECO:0000313" key="9">
    <source>
        <dbReference type="Proteomes" id="UP000187651"/>
    </source>
</evidence>
<dbReference type="GO" id="GO:0003723">
    <property type="term" value="F:RNA binding"/>
    <property type="evidence" value="ECO:0007669"/>
    <property type="project" value="InterPro"/>
</dbReference>
<dbReference type="PANTHER" id="PTHR11142:SF22">
    <property type="entry name" value="TRNA PSEUDOURIDINE SYNTHASE A 2"/>
    <property type="match status" value="1"/>
</dbReference>
<organism evidence="8 9">
    <name type="scientific">Lachnospira pectinoschiza</name>
    <dbReference type="NCBI Taxonomy" id="28052"/>
    <lineage>
        <taxon>Bacteria</taxon>
        <taxon>Bacillati</taxon>
        <taxon>Bacillota</taxon>
        <taxon>Clostridia</taxon>
        <taxon>Lachnospirales</taxon>
        <taxon>Lachnospiraceae</taxon>
        <taxon>Lachnospira</taxon>
    </lineage>
</organism>
<comment type="similarity">
    <text evidence="1 4 6">Belongs to the tRNA pseudouridine synthase TruA family.</text>
</comment>
<dbReference type="NCBIfam" id="TIGR00071">
    <property type="entry name" value="hisT_truA"/>
    <property type="match status" value="1"/>
</dbReference>
<evidence type="ECO:0000313" key="8">
    <source>
        <dbReference type="EMBL" id="SDN22392.1"/>
    </source>
</evidence>
<sequence>MYNYRMTLQYDGSRYDGWLRAKDEGSNTVENKIVEVLRKLTNQDIELICGCRTEKGVHALAQVANFKLEKHLSALEIRNYLNRYLPRDIAVYELMEVDERFNAQLNAKSKTYEYRLDIANIADVFSRKYAYHTFDKPDFKALHEGAKYFLGKHDFKAFTTAKRSKSTVKDIKNISLEIEDHYAYLRIKANDFMHNQARLMIGFLLDVSTGLKKAEDVKKALDGENITMSLPAESYGLFLKEIEY</sequence>
<dbReference type="EC" id="5.4.99.12" evidence="4"/>
<dbReference type="CDD" id="cd02570">
    <property type="entry name" value="PseudoU_synth_EcTruA"/>
    <property type="match status" value="1"/>
</dbReference>
<accession>A0A1G9ZLN7</accession>
<comment type="subunit">
    <text evidence="4">Homodimer.</text>
</comment>
<keyword evidence="3 4" id="KW-0413">Isomerase</keyword>
<evidence type="ECO:0000256" key="1">
    <source>
        <dbReference type="ARBA" id="ARBA00009375"/>
    </source>
</evidence>
<evidence type="ECO:0000259" key="7">
    <source>
        <dbReference type="Pfam" id="PF01416"/>
    </source>
</evidence>
<gene>
    <name evidence="4" type="primary">truA</name>
    <name evidence="8" type="ORF">SAMN05216544_2205</name>
</gene>
<dbReference type="Pfam" id="PF01416">
    <property type="entry name" value="PseudoU_synth_1"/>
    <property type="match status" value="2"/>
</dbReference>
<evidence type="ECO:0000256" key="4">
    <source>
        <dbReference type="HAMAP-Rule" id="MF_00171"/>
    </source>
</evidence>
<comment type="function">
    <text evidence="4">Formation of pseudouridine at positions 38, 39 and 40 in the anticodon stem and loop of transfer RNAs.</text>
</comment>
<dbReference type="Proteomes" id="UP000187651">
    <property type="component" value="Unassembled WGS sequence"/>
</dbReference>
<dbReference type="EMBL" id="FNHZ01000008">
    <property type="protein sequence ID" value="SDN22392.1"/>
    <property type="molecule type" value="Genomic_DNA"/>
</dbReference>
<dbReference type="GO" id="GO:0031119">
    <property type="term" value="P:tRNA pseudouridine synthesis"/>
    <property type="evidence" value="ECO:0007669"/>
    <property type="project" value="UniProtKB-UniRule"/>
</dbReference>
<feature type="domain" description="Pseudouridine synthase I TruA alpha/beta" evidence="7">
    <location>
        <begin position="146"/>
        <end position="244"/>
    </location>
</feature>
<dbReference type="InterPro" id="IPR020095">
    <property type="entry name" value="PsdUridine_synth_TruA_C"/>
</dbReference>
<dbReference type="InterPro" id="IPR020097">
    <property type="entry name" value="PsdUridine_synth_TruA_a/b_dom"/>
</dbReference>
<dbReference type="HAMAP" id="MF_00171">
    <property type="entry name" value="TruA"/>
    <property type="match status" value="1"/>
</dbReference>
<dbReference type="OrthoDB" id="9811823at2"/>
<dbReference type="AlphaFoldDB" id="A0A1G9ZLN7"/>
<comment type="caution">
    <text evidence="4">Lacks conserved residue(s) required for the propagation of feature annotation.</text>
</comment>
<comment type="catalytic activity">
    <reaction evidence="4 6">
        <text>uridine(38/39/40) in tRNA = pseudouridine(38/39/40) in tRNA</text>
        <dbReference type="Rhea" id="RHEA:22376"/>
        <dbReference type="Rhea" id="RHEA-COMP:10085"/>
        <dbReference type="Rhea" id="RHEA-COMP:10087"/>
        <dbReference type="ChEBI" id="CHEBI:65314"/>
        <dbReference type="ChEBI" id="CHEBI:65315"/>
        <dbReference type="EC" id="5.4.99.12"/>
    </reaction>
</comment>
<evidence type="ECO:0000256" key="3">
    <source>
        <dbReference type="ARBA" id="ARBA00023235"/>
    </source>
</evidence>
<dbReference type="PANTHER" id="PTHR11142">
    <property type="entry name" value="PSEUDOURIDYLATE SYNTHASE"/>
    <property type="match status" value="1"/>
</dbReference>
<evidence type="ECO:0000256" key="2">
    <source>
        <dbReference type="ARBA" id="ARBA00022694"/>
    </source>
</evidence>
<reference evidence="9" key="1">
    <citation type="submission" date="2016-10" db="EMBL/GenBank/DDBJ databases">
        <authorList>
            <person name="Varghese N."/>
            <person name="Submissions S."/>
        </authorList>
    </citation>
    <scope>NUCLEOTIDE SEQUENCE [LARGE SCALE GENOMIC DNA]</scope>
    <source>
        <strain evidence="9">M83</strain>
    </source>
</reference>
<feature type="domain" description="Pseudouridine synthase I TruA alpha/beta" evidence="7">
    <location>
        <begin position="9"/>
        <end position="99"/>
    </location>
</feature>
<proteinExistence type="inferred from homology"/>
<dbReference type="InterPro" id="IPR020103">
    <property type="entry name" value="PsdUridine_synth_cat_dom_sf"/>
</dbReference>
<protein>
    <recommendedName>
        <fullName evidence="4">tRNA pseudouridine synthase A</fullName>
        <ecNumber evidence="4">5.4.99.12</ecNumber>
    </recommendedName>
    <alternativeName>
        <fullName evidence="4">tRNA pseudouridine(38-40) synthase</fullName>
    </alternativeName>
    <alternativeName>
        <fullName evidence="4">tRNA pseudouridylate synthase I</fullName>
    </alternativeName>
    <alternativeName>
        <fullName evidence="4">tRNA-uridine isomerase I</fullName>
    </alternativeName>
</protein>